<dbReference type="AlphaFoldDB" id="G5CAU9"/>
<dbReference type="Proteomes" id="UP000006813">
    <property type="component" value="Unassembled WGS sequence"/>
</dbReference>
<reference evidence="1 2" key="1">
    <citation type="journal article" date="2011" name="Nature">
        <title>Genome sequencing reveals insights into physiology and longevity of the naked mole rat.</title>
        <authorList>
            <person name="Kim E.B."/>
            <person name="Fang X."/>
            <person name="Fushan A.A."/>
            <person name="Huang Z."/>
            <person name="Lobanov A.V."/>
            <person name="Han L."/>
            <person name="Marino S.M."/>
            <person name="Sun X."/>
            <person name="Turanov A.A."/>
            <person name="Yang P."/>
            <person name="Yim S.H."/>
            <person name="Zhao X."/>
            <person name="Kasaikina M.V."/>
            <person name="Stoletzki N."/>
            <person name="Peng C."/>
            <person name="Polak P."/>
            <person name="Xiong Z."/>
            <person name="Kiezun A."/>
            <person name="Zhu Y."/>
            <person name="Chen Y."/>
            <person name="Kryukov G.V."/>
            <person name="Zhang Q."/>
            <person name="Peshkin L."/>
            <person name="Yang L."/>
            <person name="Bronson R.T."/>
            <person name="Buffenstein R."/>
            <person name="Wang B."/>
            <person name="Han C."/>
            <person name="Li Q."/>
            <person name="Chen L."/>
            <person name="Zhao W."/>
            <person name="Sunyaev S.R."/>
            <person name="Park T.J."/>
            <person name="Zhang G."/>
            <person name="Wang J."/>
            <person name="Gladyshev V.N."/>
        </authorList>
    </citation>
    <scope>NUCLEOTIDE SEQUENCE [LARGE SCALE GENOMIC DNA]</scope>
</reference>
<organism evidence="1 2">
    <name type="scientific">Heterocephalus glaber</name>
    <name type="common">Naked mole rat</name>
    <dbReference type="NCBI Taxonomy" id="10181"/>
    <lineage>
        <taxon>Eukaryota</taxon>
        <taxon>Metazoa</taxon>
        <taxon>Chordata</taxon>
        <taxon>Craniata</taxon>
        <taxon>Vertebrata</taxon>
        <taxon>Euteleostomi</taxon>
        <taxon>Mammalia</taxon>
        <taxon>Eutheria</taxon>
        <taxon>Euarchontoglires</taxon>
        <taxon>Glires</taxon>
        <taxon>Rodentia</taxon>
        <taxon>Hystricomorpha</taxon>
        <taxon>Bathyergidae</taxon>
        <taxon>Heterocephalus</taxon>
    </lineage>
</organism>
<evidence type="ECO:0000313" key="1">
    <source>
        <dbReference type="EMBL" id="EHB18660.1"/>
    </source>
</evidence>
<dbReference type="InParanoid" id="G5CAU9"/>
<sequence length="125" mass="13517">MDTQICTSFCLSAQPGRLSWAWLRREPHSAAEPALGRDLAGRAAGEEPLLSRQVSRSPALNSVTPDVRARDPGLCDVDLEPGACSVSCDCLEGRTRSLGRARVQCGLRLLRTLTCRRCCVLCFAG</sequence>
<protein>
    <submittedName>
        <fullName evidence="1">Uncharacterized protein</fullName>
    </submittedName>
</protein>
<evidence type="ECO:0000313" key="2">
    <source>
        <dbReference type="Proteomes" id="UP000006813"/>
    </source>
</evidence>
<accession>G5CAU9</accession>
<name>G5CAU9_HETGA</name>
<dbReference type="EMBL" id="JH174182">
    <property type="protein sequence ID" value="EHB18660.1"/>
    <property type="molecule type" value="Genomic_DNA"/>
</dbReference>
<gene>
    <name evidence="1" type="ORF">GW7_10486</name>
</gene>
<proteinExistence type="predicted"/>